<keyword evidence="3" id="KW-1185">Reference proteome</keyword>
<evidence type="ECO:0000256" key="1">
    <source>
        <dbReference type="SAM" id="MobiDB-lite"/>
    </source>
</evidence>
<dbReference type="Gene3D" id="1.10.287.110">
    <property type="entry name" value="DnaJ domain"/>
    <property type="match status" value="1"/>
</dbReference>
<dbReference type="InterPro" id="IPR001623">
    <property type="entry name" value="DnaJ_domain"/>
</dbReference>
<evidence type="ECO:0000313" key="3">
    <source>
        <dbReference type="Proteomes" id="UP001485043"/>
    </source>
</evidence>
<dbReference type="InterPro" id="IPR036869">
    <property type="entry name" value="J_dom_sf"/>
</dbReference>
<proteinExistence type="predicted"/>
<gene>
    <name evidence="2" type="ORF">WJX84_004684</name>
</gene>
<dbReference type="EMBL" id="JALJOV010000685">
    <property type="protein sequence ID" value="KAK9861891.1"/>
    <property type="molecule type" value="Genomic_DNA"/>
</dbReference>
<feature type="region of interest" description="Disordered" evidence="1">
    <location>
        <begin position="1"/>
        <end position="58"/>
    </location>
</feature>
<name>A0AAW1SYV2_9CHLO</name>
<protein>
    <recommendedName>
        <fullName evidence="4">J domain-containing protein</fullName>
    </recommendedName>
</protein>
<accession>A0AAW1SYV2</accession>
<evidence type="ECO:0000313" key="2">
    <source>
        <dbReference type="EMBL" id="KAK9861891.1"/>
    </source>
</evidence>
<sequence>MRQLSISSSRWAVTPSKAQNQPSFPTQSVHLLEPFRPNSHSKRHSSCGAGGPGPLLPNDQSARTLAALRLLGIDQSESKSAVRAAYVKKMKILHPDVNPDLDTTEEAIAIVAAYKHILAVHSEDDLVEIDVFEVPEAEPTELFINPFGCNADPLEWRQLQVAGRSQSDPEAALLAAGVSCSSSAILWLSPAQLAIVEQDLAEMDITLNSELTAWVLADRLGRARFVNGRFS</sequence>
<dbReference type="Proteomes" id="UP001485043">
    <property type="component" value="Unassembled WGS sequence"/>
</dbReference>
<dbReference type="CDD" id="cd06257">
    <property type="entry name" value="DnaJ"/>
    <property type="match status" value="1"/>
</dbReference>
<feature type="compositionally biased region" description="Polar residues" evidence="1">
    <location>
        <begin position="1"/>
        <end position="29"/>
    </location>
</feature>
<reference evidence="2 3" key="1">
    <citation type="journal article" date="2024" name="Nat. Commun.">
        <title>Phylogenomics reveals the evolutionary origins of lichenization in chlorophyte algae.</title>
        <authorList>
            <person name="Puginier C."/>
            <person name="Libourel C."/>
            <person name="Otte J."/>
            <person name="Skaloud P."/>
            <person name="Haon M."/>
            <person name="Grisel S."/>
            <person name="Petersen M."/>
            <person name="Berrin J.G."/>
            <person name="Delaux P.M."/>
            <person name="Dal Grande F."/>
            <person name="Keller J."/>
        </authorList>
    </citation>
    <scope>NUCLEOTIDE SEQUENCE [LARGE SCALE GENOMIC DNA]</scope>
    <source>
        <strain evidence="2 3">SAG 2523</strain>
    </source>
</reference>
<dbReference type="AlphaFoldDB" id="A0AAW1SYV2"/>
<comment type="caution">
    <text evidence="2">The sequence shown here is derived from an EMBL/GenBank/DDBJ whole genome shotgun (WGS) entry which is preliminary data.</text>
</comment>
<organism evidence="2 3">
    <name type="scientific">Apatococcus fuscideae</name>
    <dbReference type="NCBI Taxonomy" id="2026836"/>
    <lineage>
        <taxon>Eukaryota</taxon>
        <taxon>Viridiplantae</taxon>
        <taxon>Chlorophyta</taxon>
        <taxon>core chlorophytes</taxon>
        <taxon>Trebouxiophyceae</taxon>
        <taxon>Chlorellales</taxon>
        <taxon>Chlorellaceae</taxon>
        <taxon>Apatococcus</taxon>
    </lineage>
</organism>
<dbReference type="SUPFAM" id="SSF46565">
    <property type="entry name" value="Chaperone J-domain"/>
    <property type="match status" value="1"/>
</dbReference>
<evidence type="ECO:0008006" key="4">
    <source>
        <dbReference type="Google" id="ProtNLM"/>
    </source>
</evidence>